<reference evidence="1 2" key="1">
    <citation type="submission" date="2024-11" db="EMBL/GenBank/DDBJ databases">
        <title>A near-complete genome assembly of Cinchona calisaya.</title>
        <authorList>
            <person name="Lian D.C."/>
            <person name="Zhao X.W."/>
            <person name="Wei L."/>
        </authorList>
    </citation>
    <scope>NUCLEOTIDE SEQUENCE [LARGE SCALE GENOMIC DNA]</scope>
    <source>
        <tissue evidence="1">Nenye</tissue>
    </source>
</reference>
<sequence length="97" mass="11189">MPDVTSYDESPGHSVDEREFEMRKYGLDYSGMSYFKPETQHVRASENANCEEFYALSPGHSVHESDLIRTEYEIEYSGIHTLSLRPNTPLIIPMMRA</sequence>
<evidence type="ECO:0000313" key="2">
    <source>
        <dbReference type="Proteomes" id="UP001630127"/>
    </source>
</evidence>
<proteinExistence type="predicted"/>
<gene>
    <name evidence="1" type="ORF">ACH5RR_030003</name>
</gene>
<name>A0ABD2YXM9_9GENT</name>
<comment type="caution">
    <text evidence="1">The sequence shown here is derived from an EMBL/GenBank/DDBJ whole genome shotgun (WGS) entry which is preliminary data.</text>
</comment>
<dbReference type="Proteomes" id="UP001630127">
    <property type="component" value="Unassembled WGS sequence"/>
</dbReference>
<organism evidence="1 2">
    <name type="scientific">Cinchona calisaya</name>
    <dbReference type="NCBI Taxonomy" id="153742"/>
    <lineage>
        <taxon>Eukaryota</taxon>
        <taxon>Viridiplantae</taxon>
        <taxon>Streptophyta</taxon>
        <taxon>Embryophyta</taxon>
        <taxon>Tracheophyta</taxon>
        <taxon>Spermatophyta</taxon>
        <taxon>Magnoliopsida</taxon>
        <taxon>eudicotyledons</taxon>
        <taxon>Gunneridae</taxon>
        <taxon>Pentapetalae</taxon>
        <taxon>asterids</taxon>
        <taxon>lamiids</taxon>
        <taxon>Gentianales</taxon>
        <taxon>Rubiaceae</taxon>
        <taxon>Cinchonoideae</taxon>
        <taxon>Cinchoneae</taxon>
        <taxon>Cinchona</taxon>
    </lineage>
</organism>
<dbReference type="EMBL" id="JBJUIK010000012">
    <property type="protein sequence ID" value="KAL3510602.1"/>
    <property type="molecule type" value="Genomic_DNA"/>
</dbReference>
<keyword evidence="2" id="KW-1185">Reference proteome</keyword>
<evidence type="ECO:0000313" key="1">
    <source>
        <dbReference type="EMBL" id="KAL3510602.1"/>
    </source>
</evidence>
<dbReference type="AlphaFoldDB" id="A0ABD2YXM9"/>
<protein>
    <submittedName>
        <fullName evidence="1">Uncharacterized protein</fullName>
    </submittedName>
</protein>
<accession>A0ABD2YXM9</accession>